<dbReference type="KEGG" id="scc:Spico_0979"/>
<accession>F4GJD8</accession>
<dbReference type="InterPro" id="IPR011059">
    <property type="entry name" value="Metal-dep_hydrolase_composite"/>
</dbReference>
<dbReference type="SUPFAM" id="SSF51556">
    <property type="entry name" value="Metallo-dependent hydrolases"/>
    <property type="match status" value="1"/>
</dbReference>
<dbReference type="EMBL" id="CP002659">
    <property type="protein sequence ID" value="AEC02203.1"/>
    <property type="molecule type" value="Genomic_DNA"/>
</dbReference>
<dbReference type="RefSeq" id="WP_013739598.1">
    <property type="nucleotide sequence ID" value="NC_015436.1"/>
</dbReference>
<dbReference type="PANTHER" id="PTHR43794">
    <property type="entry name" value="AMINOHYDROLASE SSNA-RELATED"/>
    <property type="match status" value="1"/>
</dbReference>
<dbReference type="Gene3D" id="3.20.20.140">
    <property type="entry name" value="Metal-dependent hydrolases"/>
    <property type="match status" value="1"/>
</dbReference>
<dbReference type="InterPro" id="IPR050287">
    <property type="entry name" value="MTA/SAH_deaminase"/>
</dbReference>
<sequence>MKTLITHATILPMTQEGLFFQGDIGIEDKKIVFVGTNRPESFLPDMVIDATGMLALPAFVNAHTHLSMGLMRNYKDSSPSLQDWLAEIFPIEEKLHTADVEAASRLGAAELIRSGTTTFADMYFFAHETAKVVREAGMRACLGLTFFGDIDDSRRRFAERLPALEQEASLASNRIRIDAAPHAIYTTSAETYRYARDFVRERGCAFHTHLSETRKEVDDCVKETGMTPALYLESLGIFTVPSYLAHGVFITDEEISLLKDCPTAIVHNISSNLKLSSGVAPVAKFMRNGLTVAIGTDGASSNNNLNMCEELHVAMLVSRLFSAGQPPLPFDMLRAATLGGAQALGLSHLIGTLEVGKEADIILVSTQATHMNPLNDPFSAMVYSLQSSDIDTVFCQGKLLMHGGILQTVDESQACRDVNKKWNALLSR</sequence>
<dbReference type="GO" id="GO:0050270">
    <property type="term" value="F:S-adenosylhomocysteine deaminase activity"/>
    <property type="evidence" value="ECO:0007669"/>
    <property type="project" value="UniProtKB-EC"/>
</dbReference>
<dbReference type="CDD" id="cd01298">
    <property type="entry name" value="ATZ_TRZ_like"/>
    <property type="match status" value="1"/>
</dbReference>
<dbReference type="PANTHER" id="PTHR43794:SF11">
    <property type="entry name" value="AMIDOHYDROLASE-RELATED DOMAIN-CONTAINING PROTEIN"/>
    <property type="match status" value="1"/>
</dbReference>
<dbReference type="OrthoDB" id="9807210at2"/>
<evidence type="ECO:0000313" key="3">
    <source>
        <dbReference type="EMBL" id="AEC02203.1"/>
    </source>
</evidence>
<dbReference type="HOGENOM" id="CLU_012358_2_1_12"/>
<dbReference type="AlphaFoldDB" id="F4GJD8"/>
<proteinExistence type="predicted"/>
<dbReference type="Gene3D" id="2.30.40.10">
    <property type="entry name" value="Urease, subunit C, domain 1"/>
    <property type="match status" value="1"/>
</dbReference>
<dbReference type="Proteomes" id="UP000007939">
    <property type="component" value="Chromosome"/>
</dbReference>
<dbReference type="InterPro" id="IPR006680">
    <property type="entry name" value="Amidohydro-rel"/>
</dbReference>
<dbReference type="Pfam" id="PF01979">
    <property type="entry name" value="Amidohydro_1"/>
    <property type="match status" value="1"/>
</dbReference>
<gene>
    <name evidence="3" type="ordered locus">Spico_0979</name>
</gene>
<evidence type="ECO:0000259" key="2">
    <source>
        <dbReference type="Pfam" id="PF01979"/>
    </source>
</evidence>
<evidence type="ECO:0000256" key="1">
    <source>
        <dbReference type="ARBA" id="ARBA00022801"/>
    </source>
</evidence>
<dbReference type="InterPro" id="IPR032466">
    <property type="entry name" value="Metal_Hydrolase"/>
</dbReference>
<reference evidence="4" key="1">
    <citation type="submission" date="2011-04" db="EMBL/GenBank/DDBJ databases">
        <title>The complete genome of Spirochaeta coccoides DSM 17374.</title>
        <authorList>
            <person name="Lucas S."/>
            <person name="Copeland A."/>
            <person name="Lapidus A."/>
            <person name="Bruce D."/>
            <person name="Goodwin L."/>
            <person name="Pitluck S."/>
            <person name="Peters L."/>
            <person name="Kyrpides N."/>
            <person name="Mavromatis K."/>
            <person name="Pagani I."/>
            <person name="Ivanova N."/>
            <person name="Ovchinnikova G."/>
            <person name="Lu M."/>
            <person name="Detter J.C."/>
            <person name="Tapia R."/>
            <person name="Han C."/>
            <person name="Land M."/>
            <person name="Hauser L."/>
            <person name="Markowitz V."/>
            <person name="Cheng J.-F."/>
            <person name="Hugenholtz P."/>
            <person name="Woyke T."/>
            <person name="Wu D."/>
            <person name="Spring S."/>
            <person name="Schroeder M."/>
            <person name="Brambilla E."/>
            <person name="Klenk H.-P."/>
            <person name="Eisen J.A."/>
        </authorList>
    </citation>
    <scope>NUCLEOTIDE SEQUENCE [LARGE SCALE GENOMIC DNA]</scope>
    <source>
        <strain evidence="4">ATCC BAA-1237 / DSM 17374 / SPN1</strain>
    </source>
</reference>
<keyword evidence="1 3" id="KW-0378">Hydrolase</keyword>
<dbReference type="eggNOG" id="COG0402">
    <property type="taxonomic scope" value="Bacteria"/>
</dbReference>
<protein>
    <submittedName>
        <fullName evidence="3">S-adenosylhomocysteine deaminase</fullName>
        <ecNumber evidence="3">3.5.4.28</ecNumber>
    </submittedName>
</protein>
<reference evidence="3 4" key="2">
    <citation type="journal article" date="2012" name="Stand. Genomic Sci.">
        <title>Complete genome sequence of the termite hindgut bacterium Spirochaeta coccoides type strain (SPN1(T)), reclassification in the genus Sphaerochaeta as Sphaerochaeta coccoides comb. nov. and emendations of the family Spirochaetaceae and the genus Sphaerochaeta.</title>
        <authorList>
            <person name="Abt B."/>
            <person name="Han C."/>
            <person name="Scheuner C."/>
            <person name="Lu M."/>
            <person name="Lapidus A."/>
            <person name="Nolan M."/>
            <person name="Lucas S."/>
            <person name="Hammon N."/>
            <person name="Deshpande S."/>
            <person name="Cheng J.F."/>
            <person name="Tapia R."/>
            <person name="Goodwin L.A."/>
            <person name="Pitluck S."/>
            <person name="Liolios K."/>
            <person name="Pagani I."/>
            <person name="Ivanova N."/>
            <person name="Mavromatis K."/>
            <person name="Mikhailova N."/>
            <person name="Huntemann M."/>
            <person name="Pati A."/>
            <person name="Chen A."/>
            <person name="Palaniappan K."/>
            <person name="Land M."/>
            <person name="Hauser L."/>
            <person name="Brambilla E.M."/>
            <person name="Rohde M."/>
            <person name="Spring S."/>
            <person name="Gronow S."/>
            <person name="Goker M."/>
            <person name="Woyke T."/>
            <person name="Bristow J."/>
            <person name="Eisen J.A."/>
            <person name="Markowitz V."/>
            <person name="Hugenholtz P."/>
            <person name="Kyrpides N.C."/>
            <person name="Klenk H.P."/>
            <person name="Detter J.C."/>
        </authorList>
    </citation>
    <scope>NUCLEOTIDE SEQUENCE [LARGE SCALE GENOMIC DNA]</scope>
    <source>
        <strain evidence="4">ATCC BAA-1237 / DSM 17374 / SPN1</strain>
    </source>
</reference>
<evidence type="ECO:0000313" key="4">
    <source>
        <dbReference type="Proteomes" id="UP000007939"/>
    </source>
</evidence>
<organism evidence="3 4">
    <name type="scientific">Parasphaerochaeta coccoides (strain ATCC BAA-1237 / DSM 17374 / SPN1)</name>
    <name type="common">Sphaerochaeta coccoides</name>
    <dbReference type="NCBI Taxonomy" id="760011"/>
    <lineage>
        <taxon>Bacteria</taxon>
        <taxon>Pseudomonadati</taxon>
        <taxon>Spirochaetota</taxon>
        <taxon>Spirochaetia</taxon>
        <taxon>Spirochaetales</taxon>
        <taxon>Sphaerochaetaceae</taxon>
        <taxon>Parasphaerochaeta</taxon>
    </lineage>
</organism>
<dbReference type="STRING" id="760011.Spico_0979"/>
<dbReference type="SUPFAM" id="SSF51338">
    <property type="entry name" value="Composite domain of metallo-dependent hydrolases"/>
    <property type="match status" value="1"/>
</dbReference>
<feature type="domain" description="Amidohydrolase-related" evidence="2">
    <location>
        <begin position="55"/>
        <end position="399"/>
    </location>
</feature>
<keyword evidence="4" id="KW-1185">Reference proteome</keyword>
<dbReference type="EC" id="3.5.4.28" evidence="3"/>
<name>F4GJD8_PARC1</name>